<protein>
    <submittedName>
        <fullName evidence="5">Transketolase family protein</fullName>
    </submittedName>
</protein>
<evidence type="ECO:0000313" key="5">
    <source>
        <dbReference type="EMBL" id="RFU93979.1"/>
    </source>
</evidence>
<dbReference type="Gene3D" id="3.40.50.970">
    <property type="match status" value="1"/>
</dbReference>
<dbReference type="AlphaFoldDB" id="A0A372MDW3"/>
<evidence type="ECO:0000259" key="4">
    <source>
        <dbReference type="SMART" id="SM00861"/>
    </source>
</evidence>
<dbReference type="InterPro" id="IPR051157">
    <property type="entry name" value="PDH/Transketolase"/>
</dbReference>
<sequence>MSDYRACREAYTTTLLTLAQEDPSIIVISSDARGSCSLNTFVETLPDQFVEIGIAEQNEIGVAAGLSVVGKNPFVCAPACFLTARSLEQLKVDVAYSHQNVKVLGVSGGVSYGVLGSSHHTLHDIATLRCIPDLTIILPSDAAQTEAVVRTIAHQKGAFFIRIGREKIPQVYTEELGVKPFTLGKANTLREGDSLTLVSCGELVYHTLEAAKLLSNEGIEARVLDMATLKPFDEEAIIKAAKETGALVTIEEHSINGGLGATVSQIVCANHPVPVKTLAFPDEYLVTGNSLELFAHYGLDAKGIAASVTTFISQVSTL</sequence>
<dbReference type="Proteomes" id="UP000264002">
    <property type="component" value="Unassembled WGS sequence"/>
</dbReference>
<dbReference type="PANTHER" id="PTHR43825:SF1">
    <property type="entry name" value="TRANSKETOLASE-LIKE PYRIMIDINE-BINDING DOMAIN-CONTAINING PROTEIN"/>
    <property type="match status" value="1"/>
</dbReference>
<name>A0A372MDW3_9SPIR</name>
<organism evidence="5 6">
    <name type="scientific">Sphaerochaeta halotolerans</name>
    <dbReference type="NCBI Taxonomy" id="2293840"/>
    <lineage>
        <taxon>Bacteria</taxon>
        <taxon>Pseudomonadati</taxon>
        <taxon>Spirochaetota</taxon>
        <taxon>Spirochaetia</taxon>
        <taxon>Spirochaetales</taxon>
        <taxon>Sphaerochaetaceae</taxon>
        <taxon>Sphaerochaeta</taxon>
    </lineage>
</organism>
<dbReference type="CDD" id="cd07033">
    <property type="entry name" value="TPP_PYR_DXS_TK_like"/>
    <property type="match status" value="1"/>
</dbReference>
<comment type="cofactor">
    <cofactor evidence="1">
        <name>thiamine diphosphate</name>
        <dbReference type="ChEBI" id="CHEBI:58937"/>
    </cofactor>
</comment>
<reference evidence="5 6" key="2">
    <citation type="submission" date="2018-09" db="EMBL/GenBank/DDBJ databases">
        <title>Genome of Sphaerochaeta halotolerans strain 4-11.</title>
        <authorList>
            <person name="Nazina T.N."/>
            <person name="Sokolova D.S."/>
        </authorList>
    </citation>
    <scope>NUCLEOTIDE SEQUENCE [LARGE SCALE GENOMIC DNA]</scope>
    <source>
        <strain evidence="5 6">4-11</strain>
    </source>
</reference>
<dbReference type="SMART" id="SM00861">
    <property type="entry name" value="Transket_pyr"/>
    <property type="match status" value="1"/>
</dbReference>
<dbReference type="SUPFAM" id="SSF52922">
    <property type="entry name" value="TK C-terminal domain-like"/>
    <property type="match status" value="1"/>
</dbReference>
<reference evidence="6" key="1">
    <citation type="submission" date="2018-08" db="EMBL/GenBank/DDBJ databases">
        <authorList>
            <person name="Grouzdev D.S."/>
            <person name="Krutkina M.S."/>
        </authorList>
    </citation>
    <scope>NUCLEOTIDE SEQUENCE [LARGE SCALE GENOMIC DNA]</scope>
    <source>
        <strain evidence="6">4-11</strain>
    </source>
</reference>
<dbReference type="InterPro" id="IPR033248">
    <property type="entry name" value="Transketolase_C"/>
</dbReference>
<evidence type="ECO:0000256" key="3">
    <source>
        <dbReference type="ARBA" id="ARBA00023052"/>
    </source>
</evidence>
<dbReference type="InterPro" id="IPR029061">
    <property type="entry name" value="THDP-binding"/>
</dbReference>
<dbReference type="InterPro" id="IPR009014">
    <property type="entry name" value="Transketo_C/PFOR_II"/>
</dbReference>
<dbReference type="Gene3D" id="3.40.50.920">
    <property type="match status" value="1"/>
</dbReference>
<gene>
    <name evidence="5" type="ORF">DYP60_11945</name>
</gene>
<dbReference type="FunFam" id="3.40.50.970:FF:000129">
    <property type="entry name" value="Transketolase"/>
    <property type="match status" value="1"/>
</dbReference>
<dbReference type="Pfam" id="PF02779">
    <property type="entry name" value="Transket_pyr"/>
    <property type="match status" value="1"/>
</dbReference>
<dbReference type="RefSeq" id="WP_117331243.1">
    <property type="nucleotide sequence ID" value="NZ_QUWK01000014.1"/>
</dbReference>
<accession>A0A372MDW3</accession>
<evidence type="ECO:0000256" key="1">
    <source>
        <dbReference type="ARBA" id="ARBA00001964"/>
    </source>
</evidence>
<dbReference type="InterPro" id="IPR005475">
    <property type="entry name" value="Transketolase-like_Pyr-bd"/>
</dbReference>
<comment type="similarity">
    <text evidence="2">Belongs to the transketolase family.</text>
</comment>
<comment type="caution">
    <text evidence="5">The sequence shown here is derived from an EMBL/GenBank/DDBJ whole genome shotgun (WGS) entry which is preliminary data.</text>
</comment>
<dbReference type="EMBL" id="QUWK01000014">
    <property type="protein sequence ID" value="RFU93979.1"/>
    <property type="molecule type" value="Genomic_DNA"/>
</dbReference>
<keyword evidence="6" id="KW-1185">Reference proteome</keyword>
<evidence type="ECO:0000313" key="6">
    <source>
        <dbReference type="Proteomes" id="UP000264002"/>
    </source>
</evidence>
<evidence type="ECO:0000256" key="2">
    <source>
        <dbReference type="ARBA" id="ARBA00007131"/>
    </source>
</evidence>
<proteinExistence type="inferred from homology"/>
<dbReference type="PANTHER" id="PTHR43825">
    <property type="entry name" value="PYRUVATE DEHYDROGENASE E1 COMPONENT"/>
    <property type="match status" value="1"/>
</dbReference>
<dbReference type="Pfam" id="PF02780">
    <property type="entry name" value="Transketolase_C"/>
    <property type="match status" value="1"/>
</dbReference>
<keyword evidence="3" id="KW-0786">Thiamine pyrophosphate</keyword>
<feature type="domain" description="Transketolase-like pyrimidine-binding" evidence="4">
    <location>
        <begin position="5"/>
        <end position="170"/>
    </location>
</feature>
<dbReference type="SUPFAM" id="SSF52518">
    <property type="entry name" value="Thiamin diphosphate-binding fold (THDP-binding)"/>
    <property type="match status" value="1"/>
</dbReference>